<dbReference type="Proteomes" id="UP001243420">
    <property type="component" value="Chromosome"/>
</dbReference>
<name>A0ABY8LG60_9RHOB</name>
<reference evidence="2 3" key="1">
    <citation type="submission" date="2023-04" db="EMBL/GenBank/DDBJ databases">
        <title>Jannaschia ovalis sp. nov., a marine bacterium isolated from sea tidal flat.</title>
        <authorList>
            <person name="Kwon D.Y."/>
            <person name="Kim J.-J."/>
        </authorList>
    </citation>
    <scope>NUCLEOTIDE SEQUENCE [LARGE SCALE GENOMIC DNA]</scope>
    <source>
        <strain evidence="2 3">GRR-S6-38</strain>
    </source>
</reference>
<keyword evidence="3" id="KW-1185">Reference proteome</keyword>
<evidence type="ECO:0000313" key="3">
    <source>
        <dbReference type="Proteomes" id="UP001243420"/>
    </source>
</evidence>
<evidence type="ECO:0008006" key="4">
    <source>
        <dbReference type="Google" id="ProtNLM"/>
    </source>
</evidence>
<organism evidence="2 3">
    <name type="scientific">Jannaschia ovalis</name>
    <dbReference type="NCBI Taxonomy" id="3038773"/>
    <lineage>
        <taxon>Bacteria</taxon>
        <taxon>Pseudomonadati</taxon>
        <taxon>Pseudomonadota</taxon>
        <taxon>Alphaproteobacteria</taxon>
        <taxon>Rhodobacterales</taxon>
        <taxon>Roseobacteraceae</taxon>
        <taxon>Jannaschia</taxon>
    </lineage>
</organism>
<accession>A0ABY8LG60</accession>
<protein>
    <recommendedName>
        <fullName evidence="4">PH domain-containing protein</fullName>
    </recommendedName>
</protein>
<dbReference type="EMBL" id="CP122537">
    <property type="protein sequence ID" value="WGH79383.1"/>
    <property type="molecule type" value="Genomic_DNA"/>
</dbReference>
<keyword evidence="1" id="KW-0472">Membrane</keyword>
<dbReference type="RefSeq" id="WP_279966239.1">
    <property type="nucleotide sequence ID" value="NZ_CP122537.1"/>
</dbReference>
<keyword evidence="1" id="KW-1133">Transmembrane helix</keyword>
<proteinExistence type="predicted"/>
<evidence type="ECO:0000313" key="2">
    <source>
        <dbReference type="EMBL" id="WGH79383.1"/>
    </source>
</evidence>
<evidence type="ECO:0000256" key="1">
    <source>
        <dbReference type="SAM" id="Phobius"/>
    </source>
</evidence>
<feature type="transmembrane region" description="Helical" evidence="1">
    <location>
        <begin position="16"/>
        <end position="35"/>
    </location>
</feature>
<gene>
    <name evidence="2" type="ORF">P8627_03705</name>
</gene>
<keyword evidence="1" id="KW-0812">Transmembrane</keyword>
<feature type="transmembrane region" description="Helical" evidence="1">
    <location>
        <begin position="41"/>
        <end position="62"/>
    </location>
</feature>
<sequence length="160" mass="17223">MSEPLHILRPSAPRRAVGFVIQLVLGILLLWLAIAHPPAALGWQLMLLALGIGALVLAQAGWRGSSVAIELREDGLFQADGRVIAPLDEIASVDRALFSFKPSNGFIVRLRQPLGRAWVPGMWWRVGRRLGVGGVTGGAETKIMADALSMMVAERDARGV</sequence>